<organism evidence="1 2">
    <name type="scientific">Candidatus Hodgkinia cicadicola</name>
    <dbReference type="NCBI Taxonomy" id="573658"/>
    <lineage>
        <taxon>Bacteria</taxon>
        <taxon>Pseudomonadati</taxon>
        <taxon>Pseudomonadota</taxon>
        <taxon>Alphaproteobacteria</taxon>
        <taxon>Hyphomicrobiales</taxon>
        <taxon>Candidatus Hodgkinia</taxon>
    </lineage>
</organism>
<keyword evidence="2" id="KW-1185">Reference proteome</keyword>
<dbReference type="GO" id="GO:0005840">
    <property type="term" value="C:ribosome"/>
    <property type="evidence" value="ECO:0007669"/>
    <property type="project" value="UniProtKB-KW"/>
</dbReference>
<gene>
    <name evidence="1" type="primary">rplV</name>
    <name evidence="1" type="ORF">trycra_93</name>
</gene>
<dbReference type="SUPFAM" id="SSF54843">
    <property type="entry name" value="Ribosomal protein L22"/>
    <property type="match status" value="1"/>
</dbReference>
<dbReference type="Proteomes" id="UP000228979">
    <property type="component" value="Unassembled WGS sequence"/>
</dbReference>
<proteinExistence type="predicted"/>
<keyword evidence="1" id="KW-0687">Ribonucleoprotein</keyword>
<reference evidence="1" key="1">
    <citation type="submission" date="2017-09" db="EMBL/GenBank/DDBJ databases">
        <authorList>
            <person name="Campbell M.A."/>
            <person name="Lukasik P."/>
            <person name="Simon C."/>
            <person name="McCutcheon J.P."/>
        </authorList>
    </citation>
    <scope>NUCLEOTIDE SEQUENCE [LARGE SCALE GENOMIC DNA]</scope>
    <source>
        <strain evidence="1">TRYCRA</strain>
    </source>
</reference>
<sequence>MINIIYSFRNVNYSPKKILMLKCLLRGEICNVINKLEGINNRKISELLIKFLKYIYNDVKLKTTRYKFALINNLDVGRTNIRTKLRFGSRGRILRIKGVRSNINININIIGE</sequence>
<comment type="caution">
    <text evidence="1">The sequence shown here is derived from an EMBL/GenBank/DDBJ whole genome shotgun (WGS) entry which is preliminary data.</text>
</comment>
<dbReference type="EMBL" id="NXGP01000045">
    <property type="protein sequence ID" value="PIM95756.1"/>
    <property type="molecule type" value="Genomic_DNA"/>
</dbReference>
<dbReference type="InterPro" id="IPR036394">
    <property type="entry name" value="Ribosomal_uL22_sf"/>
</dbReference>
<evidence type="ECO:0000313" key="2">
    <source>
        <dbReference type="Proteomes" id="UP000228979"/>
    </source>
</evidence>
<accession>A0ABX4MJ64</accession>
<name>A0ABX4MJ64_9HYPH</name>
<dbReference type="Gene3D" id="3.90.470.10">
    <property type="entry name" value="Ribosomal protein L22/L17"/>
    <property type="match status" value="1"/>
</dbReference>
<evidence type="ECO:0000313" key="1">
    <source>
        <dbReference type="EMBL" id="PIM95756.1"/>
    </source>
</evidence>
<protein>
    <submittedName>
        <fullName evidence="1">50S Ribosomal protein L22p/L17e</fullName>
    </submittedName>
</protein>
<keyword evidence="1" id="KW-0689">Ribosomal protein</keyword>